<protein>
    <submittedName>
        <fullName evidence="1">Uncharacterized protein</fullName>
    </submittedName>
</protein>
<reference evidence="1 2" key="1">
    <citation type="submission" date="2024-11" db="EMBL/GenBank/DDBJ databases">
        <title>A near-complete genome assembly of Cinchona calisaya.</title>
        <authorList>
            <person name="Lian D.C."/>
            <person name="Zhao X.W."/>
            <person name="Wei L."/>
        </authorList>
    </citation>
    <scope>NUCLEOTIDE SEQUENCE [LARGE SCALE GENOMIC DNA]</scope>
    <source>
        <tissue evidence="1">Nenye</tissue>
    </source>
</reference>
<dbReference type="EMBL" id="JBJUIK010000012">
    <property type="protein sequence ID" value="KAL3508825.1"/>
    <property type="molecule type" value="Genomic_DNA"/>
</dbReference>
<name>A0ABD2YS44_9GENT</name>
<dbReference type="AlphaFoldDB" id="A0ABD2YS44"/>
<dbReference type="Proteomes" id="UP001630127">
    <property type="component" value="Unassembled WGS sequence"/>
</dbReference>
<organism evidence="1 2">
    <name type="scientific">Cinchona calisaya</name>
    <dbReference type="NCBI Taxonomy" id="153742"/>
    <lineage>
        <taxon>Eukaryota</taxon>
        <taxon>Viridiplantae</taxon>
        <taxon>Streptophyta</taxon>
        <taxon>Embryophyta</taxon>
        <taxon>Tracheophyta</taxon>
        <taxon>Spermatophyta</taxon>
        <taxon>Magnoliopsida</taxon>
        <taxon>eudicotyledons</taxon>
        <taxon>Gunneridae</taxon>
        <taxon>Pentapetalae</taxon>
        <taxon>asterids</taxon>
        <taxon>lamiids</taxon>
        <taxon>Gentianales</taxon>
        <taxon>Rubiaceae</taxon>
        <taxon>Cinchonoideae</taxon>
        <taxon>Cinchoneae</taxon>
        <taxon>Cinchona</taxon>
    </lineage>
</organism>
<keyword evidence="2" id="KW-1185">Reference proteome</keyword>
<dbReference type="PANTHER" id="PTHR37611">
    <property type="entry name" value="VIRUS-SPECIFIC-SIGNALING-PATHWAY REGULATED PROTEIN-RELATED"/>
    <property type="match status" value="1"/>
</dbReference>
<evidence type="ECO:0000313" key="2">
    <source>
        <dbReference type="Proteomes" id="UP001630127"/>
    </source>
</evidence>
<dbReference type="PANTHER" id="PTHR37611:SF2">
    <property type="entry name" value="VIRUS-SPECIFIC-SIGNALING-PATHWAY REGULATED PROTEIN-RELATED"/>
    <property type="match status" value="1"/>
</dbReference>
<comment type="caution">
    <text evidence="1">The sequence shown here is derived from an EMBL/GenBank/DDBJ whole genome shotgun (WGS) entry which is preliminary data.</text>
</comment>
<sequence length="168" mass="19373">MASLIQENMACMNNNEEGLNPEIPQRDDTILMSFLEDPVQLDQHCDDERLRGVIQSLEAAINNPILINGHGSLDDGYQLQDCLFDQLMSNDNSVSHDDLDFSWMDLEMSSFCSPSDHDISCWYDQVCEDDVGYNYMIDQYGGVRDYSETFLEEHIYSSLWQETNNNDF</sequence>
<evidence type="ECO:0000313" key="1">
    <source>
        <dbReference type="EMBL" id="KAL3508825.1"/>
    </source>
</evidence>
<gene>
    <name evidence="1" type="ORF">ACH5RR_028226</name>
</gene>
<accession>A0ABD2YS44</accession>
<proteinExistence type="predicted"/>